<accession>A0A367CGZ6</accession>
<protein>
    <submittedName>
        <fullName evidence="1">Uncharacterized protein</fullName>
    </submittedName>
</protein>
<dbReference type="Proteomes" id="UP000252797">
    <property type="component" value="Unassembled WGS sequence"/>
</dbReference>
<proteinExistence type="predicted"/>
<name>A0A367CGZ6_9ENTE</name>
<sequence length="31" mass="3146">MGKSSVLLKIGMISLVGLGIANSKTVLASEK</sequence>
<comment type="caution">
    <text evidence="1">The sequence shown here is derived from an EMBL/GenBank/DDBJ whole genome shotgun (WGS) entry which is preliminary data.</text>
</comment>
<organism evidence="1 2">
    <name type="scientific">Enterococcus durans</name>
    <dbReference type="NCBI Taxonomy" id="53345"/>
    <lineage>
        <taxon>Bacteria</taxon>
        <taxon>Bacillati</taxon>
        <taxon>Bacillota</taxon>
        <taxon>Bacilli</taxon>
        <taxon>Lactobacillales</taxon>
        <taxon>Enterococcaceae</taxon>
        <taxon>Enterococcus</taxon>
    </lineage>
</organism>
<reference evidence="1 2" key="1">
    <citation type="submission" date="2015-06" db="EMBL/GenBank/DDBJ databases">
        <title>The Genome Sequence of Enterococcus durans 4EA1.</title>
        <authorList>
            <consortium name="The Broad Institute Genomics Platform"/>
            <consortium name="The Broad Institute Genome Sequencing Center for Infectious Disease"/>
            <person name="Earl A.M."/>
            <person name="Van Tyne D."/>
            <person name="Lebreton F."/>
            <person name="Saavedra J.T."/>
            <person name="Gilmore M.S."/>
            <person name="Manson Mcguire A."/>
            <person name="Clock S."/>
            <person name="Crupain M."/>
            <person name="Rangan U."/>
            <person name="Young S."/>
            <person name="Abouelleil A."/>
            <person name="Cao P."/>
            <person name="Chapman S.B."/>
            <person name="Griggs A."/>
            <person name="Priest M."/>
            <person name="Shea T."/>
            <person name="Wortman J."/>
            <person name="Nusbaum C."/>
            <person name="Birren B."/>
        </authorList>
    </citation>
    <scope>NUCLEOTIDE SEQUENCE [LARGE SCALE GENOMIC DNA]</scope>
    <source>
        <strain evidence="1 2">4EA1</strain>
    </source>
</reference>
<evidence type="ECO:0000313" key="2">
    <source>
        <dbReference type="Proteomes" id="UP000252797"/>
    </source>
</evidence>
<evidence type="ECO:0000313" key="1">
    <source>
        <dbReference type="EMBL" id="RCA11738.1"/>
    </source>
</evidence>
<dbReference type="EMBL" id="LEPB01000002">
    <property type="protein sequence ID" value="RCA11738.1"/>
    <property type="molecule type" value="Genomic_DNA"/>
</dbReference>
<dbReference type="AlphaFoldDB" id="A0A367CGZ6"/>
<gene>
    <name evidence="1" type="ORF">EA71_00652</name>
</gene>